<dbReference type="EMBL" id="JAUOZU010000017">
    <property type="protein sequence ID" value="MDO6966354.1"/>
    <property type="molecule type" value="Genomic_DNA"/>
</dbReference>
<keyword evidence="2" id="KW-1185">Reference proteome</keyword>
<evidence type="ECO:0000313" key="1">
    <source>
        <dbReference type="EMBL" id="MDO6966354.1"/>
    </source>
</evidence>
<dbReference type="Gene3D" id="1.10.790.20">
    <property type="entry name" value="Domain of unknown function DUF1476"/>
    <property type="match status" value="1"/>
</dbReference>
<dbReference type="RefSeq" id="WP_304378276.1">
    <property type="nucleotide sequence ID" value="NZ_JAUOZU010000017.1"/>
</dbReference>
<comment type="caution">
    <text evidence="1">The sequence shown here is derived from an EMBL/GenBank/DDBJ whole genome shotgun (WGS) entry which is preliminary data.</text>
</comment>
<evidence type="ECO:0000313" key="2">
    <source>
        <dbReference type="Proteomes" id="UP001174932"/>
    </source>
</evidence>
<reference evidence="1" key="2">
    <citation type="submission" date="2023-07" db="EMBL/GenBank/DDBJ databases">
        <authorList>
            <person name="Shen H."/>
        </authorList>
    </citation>
    <scope>NUCLEOTIDE SEQUENCE</scope>
    <source>
        <strain evidence="1">TNR-22</strain>
    </source>
</reference>
<dbReference type="Pfam" id="PF07345">
    <property type="entry name" value="ATPaseInh_sub_z"/>
    <property type="match status" value="1"/>
</dbReference>
<protein>
    <submittedName>
        <fullName evidence="1">ATPase inhibitor subunit zeta</fullName>
    </submittedName>
</protein>
<sequence length="103" mass="11550">MNALKKRAQALETIYAHEAEMSFRAQARRNAMVGKWAAPMIGKTDPEAYAQELAGLAVEGDRKVYDKLRADFTHAGVQLTDEALNDRMVELLRNAARELHDHA</sequence>
<accession>A0ABT8YSP4</accession>
<organism evidence="1 2">
    <name type="scientific">Rhizobium alvei</name>
    <dbReference type="NCBI Taxonomy" id="1132659"/>
    <lineage>
        <taxon>Bacteria</taxon>
        <taxon>Pseudomonadati</taxon>
        <taxon>Pseudomonadota</taxon>
        <taxon>Alphaproteobacteria</taxon>
        <taxon>Hyphomicrobiales</taxon>
        <taxon>Rhizobiaceae</taxon>
        <taxon>Rhizobium/Agrobacterium group</taxon>
        <taxon>Rhizobium</taxon>
    </lineage>
</organism>
<dbReference type="InterPro" id="IPR009945">
    <property type="entry name" value="ATPase_inh_sub_z"/>
</dbReference>
<gene>
    <name evidence="1" type="ORF">Q4481_20575</name>
</gene>
<dbReference type="PIRSF" id="PIRSF031780">
    <property type="entry name" value="UCP031780"/>
    <property type="match status" value="1"/>
</dbReference>
<dbReference type="InterPro" id="IPR038293">
    <property type="entry name" value="ATPase_inh_sub_z_sf"/>
</dbReference>
<proteinExistence type="predicted"/>
<reference evidence="1" key="1">
    <citation type="journal article" date="2015" name="Int. J. Syst. Evol. Microbiol.">
        <title>Rhizobium alvei sp. nov., isolated from a freshwater river.</title>
        <authorList>
            <person name="Sheu S.Y."/>
            <person name="Huang H.W."/>
            <person name="Young C.C."/>
            <person name="Chen W.M."/>
        </authorList>
    </citation>
    <scope>NUCLEOTIDE SEQUENCE</scope>
    <source>
        <strain evidence="1">TNR-22</strain>
    </source>
</reference>
<dbReference type="Proteomes" id="UP001174932">
    <property type="component" value="Unassembled WGS sequence"/>
</dbReference>
<name>A0ABT8YSP4_9HYPH</name>